<dbReference type="Pfam" id="PF00076">
    <property type="entry name" value="RRM_1"/>
    <property type="match status" value="1"/>
</dbReference>
<dbReference type="PROSITE" id="PS50102">
    <property type="entry name" value="RRM"/>
    <property type="match status" value="1"/>
</dbReference>
<feature type="region of interest" description="Disordered" evidence="6">
    <location>
        <begin position="78"/>
        <end position="167"/>
    </location>
</feature>
<dbReference type="SUPFAM" id="SSF54928">
    <property type="entry name" value="RNA-binding domain, RBD"/>
    <property type="match status" value="1"/>
</dbReference>
<comment type="function">
    <text evidence="2">May be involved in the turnover of nuclear polyadenylated (pA+) RNA.</text>
</comment>
<keyword evidence="10" id="KW-1185">Reference proteome</keyword>
<dbReference type="Pfam" id="PF01480">
    <property type="entry name" value="PWI"/>
    <property type="match status" value="1"/>
</dbReference>
<evidence type="ECO:0000256" key="6">
    <source>
        <dbReference type="SAM" id="MobiDB-lite"/>
    </source>
</evidence>
<feature type="domain" description="RRM" evidence="7">
    <location>
        <begin position="330"/>
        <end position="402"/>
    </location>
</feature>
<dbReference type="GeneID" id="19112360"/>
<feature type="domain" description="C3H1-type" evidence="8">
    <location>
        <begin position="229"/>
        <end position="257"/>
    </location>
</feature>
<dbReference type="eggNOG" id="KOG2135">
    <property type="taxonomic scope" value="Eukaryota"/>
</dbReference>
<keyword evidence="4" id="KW-0479">Metal-binding</keyword>
<evidence type="ECO:0000256" key="4">
    <source>
        <dbReference type="PROSITE-ProRule" id="PRU00723"/>
    </source>
</evidence>
<reference evidence="9 10" key="1">
    <citation type="journal article" date="2012" name="PLoS Pathog.">
        <title>Diverse lifestyles and strategies of plant pathogenesis encoded in the genomes of eighteen Dothideomycetes fungi.</title>
        <authorList>
            <person name="Ohm R.A."/>
            <person name="Feau N."/>
            <person name="Henrissat B."/>
            <person name="Schoch C.L."/>
            <person name="Horwitz B.A."/>
            <person name="Barry K.W."/>
            <person name="Condon B.J."/>
            <person name="Copeland A.C."/>
            <person name="Dhillon B."/>
            <person name="Glaser F."/>
            <person name="Hesse C.N."/>
            <person name="Kosti I."/>
            <person name="LaButti K."/>
            <person name="Lindquist E.A."/>
            <person name="Lucas S."/>
            <person name="Salamov A.A."/>
            <person name="Bradshaw R.E."/>
            <person name="Ciuffetti L."/>
            <person name="Hamelin R.C."/>
            <person name="Kema G.H.J."/>
            <person name="Lawrence C."/>
            <person name="Scott J.A."/>
            <person name="Spatafora J.W."/>
            <person name="Turgeon B.G."/>
            <person name="de Wit P.J.G.M."/>
            <person name="Zhong S."/>
            <person name="Goodwin S.B."/>
            <person name="Grigoriev I.V."/>
        </authorList>
    </citation>
    <scope>NUCLEOTIDE SEQUENCE [LARGE SCALE GENOMIC DNA]</scope>
    <source>
        <strain evidence="9 10">UAMH 10762</strain>
    </source>
</reference>
<feature type="coiled-coil region" evidence="5">
    <location>
        <begin position="432"/>
        <end position="476"/>
    </location>
</feature>
<dbReference type="InterPro" id="IPR012677">
    <property type="entry name" value="Nucleotide-bd_a/b_plait_sf"/>
</dbReference>
<dbReference type="InterPro" id="IPR000571">
    <property type="entry name" value="Znf_CCCH"/>
</dbReference>
<dbReference type="RefSeq" id="XP_007676184.1">
    <property type="nucleotide sequence ID" value="XM_007677994.1"/>
</dbReference>
<dbReference type="PANTHER" id="PTHR14398">
    <property type="entry name" value="RNA RECOGNITION RRM/RNP DOMAIN"/>
    <property type="match status" value="1"/>
</dbReference>
<evidence type="ECO:0000313" key="9">
    <source>
        <dbReference type="EMBL" id="EMC96811.1"/>
    </source>
</evidence>
<feature type="zinc finger region" description="C3H1-type" evidence="4">
    <location>
        <begin position="229"/>
        <end position="257"/>
    </location>
</feature>
<keyword evidence="4" id="KW-0862">Zinc</keyword>
<dbReference type="OrthoDB" id="443401at2759"/>
<dbReference type="Gene3D" id="1.20.1390.10">
    <property type="entry name" value="PWI domain"/>
    <property type="match status" value="1"/>
</dbReference>
<evidence type="ECO:0000256" key="5">
    <source>
        <dbReference type="SAM" id="Coils"/>
    </source>
</evidence>
<dbReference type="InterPro" id="IPR035979">
    <property type="entry name" value="RBD_domain_sf"/>
</dbReference>
<dbReference type="GO" id="GO:0008270">
    <property type="term" value="F:zinc ion binding"/>
    <property type="evidence" value="ECO:0007669"/>
    <property type="project" value="UniProtKB-KW"/>
</dbReference>
<evidence type="ECO:0000256" key="1">
    <source>
        <dbReference type="ARBA" id="ARBA00022884"/>
    </source>
</evidence>
<keyword evidence="4" id="KW-0863">Zinc-finger</keyword>
<gene>
    <name evidence="9" type="ORF">BAUCODRAFT_34203</name>
</gene>
<protein>
    <recommendedName>
        <fullName evidence="11">C3H1-type domain-containing protein</fullName>
    </recommendedName>
</protein>
<accession>M2MJE6</accession>
<dbReference type="GO" id="GO:0003723">
    <property type="term" value="F:RNA binding"/>
    <property type="evidence" value="ECO:0007669"/>
    <property type="project" value="UniProtKB-UniRule"/>
</dbReference>
<sequence>MILDDGDSDLFRMWVVRKLEAISDADSEVLADYVLALVKTDDLPAVAKVNCTQNLRDFLGINAEGFVEDAFQAIATKSYDPSRPPPPVSATAPVYKPLRRASYDAPSLPNEARKRSHRDRDADDLEELRFTAYQDQGRPGKQLRRGGTRTEGRGYRPYEAPRNGPEGAPAWRALPQMYGLPPLPSPPPGMPALDANNLALLFVMQQAMGMLPANAGTDLSLVTNGGGQDRPSRRCRDYDQKGFCTQGAACPYEHGESAYIVQQQADEYDPTNALTGDMLPKRIGNSALMPTARGRGAHRPRGRGYGAPFESGNGRADFSMTGANPGKSLTSIVVEQIPEDNCNESSVHEFFSAFGTIAGITMQPFKRRAIVKYEDYDAAKAAYSSPKSVFDNRFVKVYWCKPDKLPQLPQEGEPNVQFDGAVAKHEDTNFDHAAFLRQQEEAQRRYDEAKQKRDDVQRHRAELDEKLRAINQERQKFVAMLAKKTGTLTGTSDESREGEENRLLKAKLAEVLAEAEALGIDPEGDGPSSNDYAIATSYRGRSGYRGYYSTRGRGGHYQSAHRGAYGSNGYRGGYGGTARVTRSLDNRPKTISVAFTDGSRYAEREEALRQYLMFNGLESATLTAHPGREDAALIAFQQRFEAENFMSAALFEGPSAASGLPNVLGKVELAWWKPESASGFDAITSKVQAAVANENQDPVSAATLRAVESHLVKEDRDMDTYDEGDDI</sequence>
<dbReference type="PANTHER" id="PTHR14398:SF0">
    <property type="entry name" value="ZINC FINGER PROTEIN SWM"/>
    <property type="match status" value="1"/>
</dbReference>
<dbReference type="SMART" id="SM00356">
    <property type="entry name" value="ZnF_C3H1"/>
    <property type="match status" value="1"/>
</dbReference>
<evidence type="ECO:0000259" key="7">
    <source>
        <dbReference type="PROSITE" id="PS50102"/>
    </source>
</evidence>
<dbReference type="STRING" id="717646.M2MJE6"/>
<evidence type="ECO:0000313" key="10">
    <source>
        <dbReference type="Proteomes" id="UP000011761"/>
    </source>
</evidence>
<dbReference type="OMA" id="PSAKCAF"/>
<dbReference type="PROSITE" id="PS50103">
    <property type="entry name" value="ZF_C3H1"/>
    <property type="match status" value="1"/>
</dbReference>
<dbReference type="HOGENOM" id="CLU_017928_1_0_1"/>
<dbReference type="SMART" id="SM00360">
    <property type="entry name" value="RRM"/>
    <property type="match status" value="1"/>
</dbReference>
<dbReference type="GO" id="GO:0005634">
    <property type="term" value="C:nucleus"/>
    <property type="evidence" value="ECO:0007669"/>
    <property type="project" value="TreeGrafter"/>
</dbReference>
<dbReference type="InterPro" id="IPR002483">
    <property type="entry name" value="PWI_dom"/>
</dbReference>
<evidence type="ECO:0008006" key="11">
    <source>
        <dbReference type="Google" id="ProtNLM"/>
    </source>
</evidence>
<keyword evidence="5" id="KW-0175">Coiled coil</keyword>
<evidence type="ECO:0000256" key="2">
    <source>
        <dbReference type="ARBA" id="ARBA00043866"/>
    </source>
</evidence>
<evidence type="ECO:0000256" key="3">
    <source>
        <dbReference type="PROSITE-ProRule" id="PRU00176"/>
    </source>
</evidence>
<proteinExistence type="predicted"/>
<dbReference type="InterPro" id="IPR000504">
    <property type="entry name" value="RRM_dom"/>
</dbReference>
<dbReference type="InterPro" id="IPR045137">
    <property type="entry name" value="RBM26/27"/>
</dbReference>
<dbReference type="AlphaFoldDB" id="M2MJE6"/>
<dbReference type="Proteomes" id="UP000011761">
    <property type="component" value="Unassembled WGS sequence"/>
</dbReference>
<feature type="region of interest" description="Disordered" evidence="6">
    <location>
        <begin position="280"/>
        <end position="313"/>
    </location>
</feature>
<name>M2MJE6_BAUPA</name>
<keyword evidence="1 3" id="KW-0694">RNA-binding</keyword>
<dbReference type="Gene3D" id="3.30.70.330">
    <property type="match status" value="1"/>
</dbReference>
<organism evidence="9 10">
    <name type="scientific">Baudoinia panamericana (strain UAMH 10762)</name>
    <name type="common">Angels' share fungus</name>
    <name type="synonym">Baudoinia compniacensis (strain UAMH 10762)</name>
    <dbReference type="NCBI Taxonomy" id="717646"/>
    <lineage>
        <taxon>Eukaryota</taxon>
        <taxon>Fungi</taxon>
        <taxon>Dikarya</taxon>
        <taxon>Ascomycota</taxon>
        <taxon>Pezizomycotina</taxon>
        <taxon>Dothideomycetes</taxon>
        <taxon>Dothideomycetidae</taxon>
        <taxon>Mycosphaerellales</taxon>
        <taxon>Teratosphaeriaceae</taxon>
        <taxon>Baudoinia</taxon>
    </lineage>
</organism>
<dbReference type="EMBL" id="KB445555">
    <property type="protein sequence ID" value="EMC96811.1"/>
    <property type="molecule type" value="Genomic_DNA"/>
</dbReference>
<dbReference type="KEGG" id="bcom:BAUCODRAFT_34203"/>
<evidence type="ECO:0000259" key="8">
    <source>
        <dbReference type="PROSITE" id="PS50103"/>
    </source>
</evidence>
<dbReference type="CDD" id="cd12257">
    <property type="entry name" value="RRM1_RBM26_like"/>
    <property type="match status" value="1"/>
</dbReference>